<dbReference type="InParanoid" id="A0A2P5B0G9"/>
<dbReference type="Gene3D" id="3.40.50.360">
    <property type="match status" value="1"/>
</dbReference>
<dbReference type="InterPro" id="IPR017938">
    <property type="entry name" value="Riboflavin_synthase-like_b-brl"/>
</dbReference>
<evidence type="ECO:0000256" key="4">
    <source>
        <dbReference type="ARBA" id="ARBA00022824"/>
    </source>
</evidence>
<dbReference type="SUPFAM" id="SSF52218">
    <property type="entry name" value="Flavoproteins"/>
    <property type="match status" value="1"/>
</dbReference>
<dbReference type="GO" id="GO:0005829">
    <property type="term" value="C:cytosol"/>
    <property type="evidence" value="ECO:0007669"/>
    <property type="project" value="TreeGrafter"/>
</dbReference>
<dbReference type="Proteomes" id="UP000237000">
    <property type="component" value="Unassembled WGS sequence"/>
</dbReference>
<keyword evidence="5 10" id="KW-0274">FAD</keyword>
<name>A0A2P5B0G9_TREOI</name>
<dbReference type="GO" id="GO:0050660">
    <property type="term" value="F:flavin adenine dinucleotide binding"/>
    <property type="evidence" value="ECO:0007669"/>
    <property type="project" value="UniProtKB-UniRule"/>
</dbReference>
<dbReference type="InterPro" id="IPR001094">
    <property type="entry name" value="Flavdoxin-like"/>
</dbReference>
<dbReference type="GO" id="GO:0003958">
    <property type="term" value="F:NADPH-hemoprotein reductase activity"/>
    <property type="evidence" value="ECO:0007669"/>
    <property type="project" value="UniProtKB-UniRule"/>
</dbReference>
<keyword evidence="14" id="KW-1185">Reference proteome</keyword>
<keyword evidence="3 10" id="KW-0812">Transmembrane</keyword>
<dbReference type="FunCoup" id="A0A2P5B0G9">
    <property type="interactions" value="2759"/>
</dbReference>
<dbReference type="Pfam" id="PF00258">
    <property type="entry name" value="Flavodoxin_1"/>
    <property type="match status" value="1"/>
</dbReference>
<comment type="similarity">
    <text evidence="10">In the N-terminal section; belongs to the flavodoxin family.</text>
</comment>
<proteinExistence type="inferred from homology"/>
<dbReference type="FunFam" id="3.40.50.80:FF:000001">
    <property type="entry name" value="NADPH--cytochrome P450 reductase 1"/>
    <property type="match status" value="1"/>
</dbReference>
<evidence type="ECO:0000313" key="14">
    <source>
        <dbReference type="Proteomes" id="UP000237000"/>
    </source>
</evidence>
<comment type="caution">
    <text evidence="13">The sequence shown here is derived from an EMBL/GenBank/DDBJ whole genome shotgun (WGS) entry which is preliminary data.</text>
</comment>
<dbReference type="SUPFAM" id="SSF63380">
    <property type="entry name" value="Riboflavin synthase domain-like"/>
    <property type="match status" value="1"/>
</dbReference>
<keyword evidence="8 10" id="KW-0560">Oxidoreductase</keyword>
<dbReference type="PRINTS" id="PR00369">
    <property type="entry name" value="FLAVODOXIN"/>
</dbReference>
<evidence type="ECO:0000256" key="3">
    <source>
        <dbReference type="ARBA" id="ARBA00022692"/>
    </source>
</evidence>
<keyword evidence="9 10" id="KW-0472">Membrane</keyword>
<dbReference type="GO" id="GO:0010181">
    <property type="term" value="F:FMN binding"/>
    <property type="evidence" value="ECO:0007669"/>
    <property type="project" value="UniProtKB-UniRule"/>
</dbReference>
<keyword evidence="2 10" id="KW-0288">FMN</keyword>
<feature type="transmembrane region" description="Helical" evidence="10">
    <location>
        <begin position="50"/>
        <end position="70"/>
    </location>
</feature>
<dbReference type="PANTHER" id="PTHR19384">
    <property type="entry name" value="NITRIC OXIDE SYNTHASE-RELATED"/>
    <property type="match status" value="1"/>
</dbReference>
<evidence type="ECO:0000256" key="6">
    <source>
        <dbReference type="ARBA" id="ARBA00022857"/>
    </source>
</evidence>
<comment type="caution">
    <text evidence="10">Lacks conserved residue(s) required for the propagation of feature annotation.</text>
</comment>
<dbReference type="HAMAP" id="MF_03212">
    <property type="entry name" value="NCPR"/>
    <property type="match status" value="1"/>
</dbReference>
<comment type="similarity">
    <text evidence="10">In the C-terminal section; belongs to the flavoprotein pyridine nucleotide cytochrome reductase family.</text>
</comment>
<dbReference type="AlphaFoldDB" id="A0A2P5B0G9"/>
<evidence type="ECO:0000256" key="1">
    <source>
        <dbReference type="ARBA" id="ARBA00022630"/>
    </source>
</evidence>
<dbReference type="InterPro" id="IPR023208">
    <property type="entry name" value="P450R"/>
</dbReference>
<feature type="binding site" evidence="10">
    <location>
        <begin position="611"/>
        <end position="612"/>
    </location>
    <ligand>
        <name>NADP(+)</name>
        <dbReference type="ChEBI" id="CHEBI:58349"/>
    </ligand>
</feature>
<dbReference type="EC" id="1.6.2.4" evidence="10"/>
<feature type="binding site" evidence="10">
    <location>
        <position position="550"/>
    </location>
    <ligand>
        <name>NADP(+)</name>
        <dbReference type="ChEBI" id="CHEBI:58349"/>
    </ligand>
</feature>
<comment type="function">
    <text evidence="10">This enzyme is required for electron transfer from NADP to cytochrome P450 in microsomes. It can also provide electron transfer to heme oxygenase and cytochrome B5.</text>
</comment>
<comment type="cofactor">
    <cofactor evidence="10">
        <name>FAD</name>
        <dbReference type="ChEBI" id="CHEBI:57692"/>
    </cofactor>
    <text evidence="10">Binds 1 FAD per monomer.</text>
</comment>
<comment type="catalytic activity">
    <reaction evidence="10">
        <text>2 oxidized [cytochrome P450] + NADPH = 2 reduced [cytochrome P450] + NADP(+) + H(+)</text>
        <dbReference type="Rhea" id="RHEA:24040"/>
        <dbReference type="Rhea" id="RHEA-COMP:14627"/>
        <dbReference type="Rhea" id="RHEA-COMP:14628"/>
        <dbReference type="ChEBI" id="CHEBI:15378"/>
        <dbReference type="ChEBI" id="CHEBI:55376"/>
        <dbReference type="ChEBI" id="CHEBI:57783"/>
        <dbReference type="ChEBI" id="CHEBI:58349"/>
        <dbReference type="ChEBI" id="CHEBI:60344"/>
        <dbReference type="EC" id="1.6.2.4"/>
    </reaction>
</comment>
<organism evidence="13 14">
    <name type="scientific">Trema orientale</name>
    <name type="common">Charcoal tree</name>
    <name type="synonym">Celtis orientalis</name>
    <dbReference type="NCBI Taxonomy" id="63057"/>
    <lineage>
        <taxon>Eukaryota</taxon>
        <taxon>Viridiplantae</taxon>
        <taxon>Streptophyta</taxon>
        <taxon>Embryophyta</taxon>
        <taxon>Tracheophyta</taxon>
        <taxon>Spermatophyta</taxon>
        <taxon>Magnoliopsida</taxon>
        <taxon>eudicotyledons</taxon>
        <taxon>Gunneridae</taxon>
        <taxon>Pentapetalae</taxon>
        <taxon>rosids</taxon>
        <taxon>fabids</taxon>
        <taxon>Rosales</taxon>
        <taxon>Cannabaceae</taxon>
        <taxon>Trema</taxon>
    </lineage>
</organism>
<dbReference type="FunFam" id="1.20.990.10:FF:000003">
    <property type="entry name" value="NADPH--cytochrome P450 reductase"/>
    <property type="match status" value="1"/>
</dbReference>
<dbReference type="Gene3D" id="3.40.50.80">
    <property type="entry name" value="Nucleotide-binding domain of ferredoxin-NADP reductase (FNR) module"/>
    <property type="match status" value="1"/>
</dbReference>
<dbReference type="InterPro" id="IPR029039">
    <property type="entry name" value="Flavoprotein-like_sf"/>
</dbReference>
<dbReference type="PROSITE" id="PS51384">
    <property type="entry name" value="FAD_FR"/>
    <property type="match status" value="1"/>
</dbReference>
<reference evidence="14" key="1">
    <citation type="submission" date="2016-06" db="EMBL/GenBank/DDBJ databases">
        <title>Parallel loss of symbiosis genes in relatives of nitrogen-fixing non-legume Parasponia.</title>
        <authorList>
            <person name="Van Velzen R."/>
            <person name="Holmer R."/>
            <person name="Bu F."/>
            <person name="Rutten L."/>
            <person name="Van Zeijl A."/>
            <person name="Liu W."/>
            <person name="Santuari L."/>
            <person name="Cao Q."/>
            <person name="Sharma T."/>
            <person name="Shen D."/>
            <person name="Roswanjaya Y."/>
            <person name="Wardhani T."/>
            <person name="Kalhor M.S."/>
            <person name="Jansen J."/>
            <person name="Van den Hoogen J."/>
            <person name="Gungor B."/>
            <person name="Hartog M."/>
            <person name="Hontelez J."/>
            <person name="Verver J."/>
            <person name="Yang W.-C."/>
            <person name="Schijlen E."/>
            <person name="Repin R."/>
            <person name="Schilthuizen M."/>
            <person name="Schranz E."/>
            <person name="Heidstra R."/>
            <person name="Miyata K."/>
            <person name="Fedorova E."/>
            <person name="Kohlen W."/>
            <person name="Bisseling T."/>
            <person name="Smit S."/>
            <person name="Geurts R."/>
        </authorList>
    </citation>
    <scope>NUCLEOTIDE SEQUENCE [LARGE SCALE GENOMIC DNA]</scope>
    <source>
        <strain evidence="14">cv. RG33-2</strain>
    </source>
</reference>
<feature type="binding site" evidence="10">
    <location>
        <begin position="109"/>
        <end position="114"/>
    </location>
    <ligand>
        <name>FMN</name>
        <dbReference type="ChEBI" id="CHEBI:58210"/>
    </ligand>
</feature>
<feature type="binding site" evidence="10">
    <location>
        <position position="691"/>
    </location>
    <ligand>
        <name>FAD</name>
        <dbReference type="ChEBI" id="CHEBI:57692"/>
    </ligand>
</feature>
<evidence type="ECO:0000256" key="8">
    <source>
        <dbReference type="ARBA" id="ARBA00023002"/>
    </source>
</evidence>
<dbReference type="InterPro" id="IPR001709">
    <property type="entry name" value="Flavoprot_Pyr_Nucl_cyt_Rdtase"/>
</dbReference>
<dbReference type="InterPro" id="IPR001433">
    <property type="entry name" value="OxRdtase_FAD/NAD-bd"/>
</dbReference>
<dbReference type="PANTHER" id="PTHR19384:SF17">
    <property type="entry name" value="NADPH--CYTOCHROME P450 REDUCTASE"/>
    <property type="match status" value="1"/>
</dbReference>
<dbReference type="OrthoDB" id="1856718at2759"/>
<dbReference type="PRINTS" id="PR00371">
    <property type="entry name" value="FPNCR"/>
</dbReference>
<evidence type="ECO:0000256" key="2">
    <source>
        <dbReference type="ARBA" id="ARBA00022643"/>
    </source>
</evidence>
<evidence type="ECO:0000256" key="7">
    <source>
        <dbReference type="ARBA" id="ARBA00022989"/>
    </source>
</evidence>
<evidence type="ECO:0000259" key="11">
    <source>
        <dbReference type="PROSITE" id="PS50902"/>
    </source>
</evidence>
<keyword evidence="1 10" id="KW-0285">Flavoprotein</keyword>
<dbReference type="Gene3D" id="1.20.990.10">
    <property type="entry name" value="NADPH-cytochrome p450 Reductase, Chain A, domain 3"/>
    <property type="match status" value="1"/>
</dbReference>
<evidence type="ECO:0000256" key="9">
    <source>
        <dbReference type="ARBA" id="ARBA00023136"/>
    </source>
</evidence>
<evidence type="ECO:0000256" key="10">
    <source>
        <dbReference type="HAMAP-Rule" id="MF_03212"/>
    </source>
</evidence>
<protein>
    <recommendedName>
        <fullName evidence="10">NADPH--cytochrome P450 reductase</fullName>
        <shortName evidence="10">CPR</shortName>
        <shortName evidence="10">P450R</shortName>
        <ecNumber evidence="10">1.6.2.4</ecNumber>
    </recommendedName>
</protein>
<dbReference type="SUPFAM" id="SSF52343">
    <property type="entry name" value="Ferredoxin reductase-like, C-terminal NADP-linked domain"/>
    <property type="match status" value="1"/>
</dbReference>
<dbReference type="EMBL" id="JXTC01000639">
    <property type="protein sequence ID" value="PON42289.1"/>
    <property type="molecule type" value="Genomic_DNA"/>
</dbReference>
<dbReference type="InterPro" id="IPR008254">
    <property type="entry name" value="Flavodoxin/NO_synth"/>
</dbReference>
<dbReference type="PROSITE" id="PS50902">
    <property type="entry name" value="FLAVODOXIN_LIKE"/>
    <property type="match status" value="1"/>
</dbReference>
<comment type="cofactor">
    <cofactor evidence="10">
        <name>FMN</name>
        <dbReference type="ChEBI" id="CHEBI:58210"/>
    </cofactor>
    <text evidence="10">Binds 1 FMN per monomer.</text>
</comment>
<keyword evidence="6 10" id="KW-0521">NADP</keyword>
<dbReference type="Pfam" id="PF00175">
    <property type="entry name" value="NAD_binding_1"/>
    <property type="match status" value="1"/>
</dbReference>
<feature type="domain" description="Flavodoxin-like" evidence="11">
    <location>
        <begin position="65"/>
        <end position="233"/>
    </location>
</feature>
<dbReference type="InterPro" id="IPR023173">
    <property type="entry name" value="NADPH_Cyt_P450_Rdtase_alpha"/>
</dbReference>
<dbReference type="InterPro" id="IPR003097">
    <property type="entry name" value="CysJ-like_FAD-binding"/>
</dbReference>
<accession>A0A2P5B0G9</accession>
<keyword evidence="7 10" id="KW-1133">Transmembrane helix</keyword>
<evidence type="ECO:0000313" key="13">
    <source>
        <dbReference type="EMBL" id="PON42289.1"/>
    </source>
</evidence>
<feature type="binding site" evidence="10">
    <location>
        <begin position="617"/>
        <end position="621"/>
    </location>
    <ligand>
        <name>NADP(+)</name>
        <dbReference type="ChEBI" id="CHEBI:58349"/>
    </ligand>
</feature>
<feature type="binding site" evidence="10">
    <location>
        <position position="309"/>
    </location>
    <ligand>
        <name>NADP(+)</name>
        <dbReference type="ChEBI" id="CHEBI:58349"/>
    </ligand>
</feature>
<keyword evidence="4 10" id="KW-0256">Endoplasmic reticulum</keyword>
<dbReference type="CDD" id="cd06204">
    <property type="entry name" value="CYPOR"/>
    <property type="match status" value="1"/>
</dbReference>
<dbReference type="GO" id="GO:0050661">
    <property type="term" value="F:NADP binding"/>
    <property type="evidence" value="ECO:0007669"/>
    <property type="project" value="UniProtKB-UniRule"/>
</dbReference>
<comment type="similarity">
    <text evidence="10">Belongs to the NADPH--cytochrome P450 reductase family.</text>
</comment>
<feature type="binding site" evidence="10">
    <location>
        <begin position="487"/>
        <end position="489"/>
    </location>
    <ligand>
        <name>FAD</name>
        <dbReference type="ChEBI" id="CHEBI:57692"/>
    </ligand>
</feature>
<dbReference type="GO" id="GO:0005789">
    <property type="term" value="C:endoplasmic reticulum membrane"/>
    <property type="evidence" value="ECO:0007669"/>
    <property type="project" value="UniProtKB-SubCell"/>
</dbReference>
<dbReference type="Pfam" id="PF00667">
    <property type="entry name" value="FAD_binding_1"/>
    <property type="match status" value="1"/>
</dbReference>
<sequence length="691" mass="76566">MESSSSSSMKLSPLDLMAAIIKGGKVDPANMSSDSVAAEVASLIMENRELVAILTTSVAVLIGCFVVLMWRRSGGQKPKAVELPKPLIFKEPEVEVDDGKKKVTIFFGTQTGTAEGFAKDDYAADDEEYEEKLKKENLAFFFLATYGDGEPTDNAARFYKWFTEGQERGEWLQNLKYGVFGLGNRQYEHFNKVATVVDDILVEQGAKRLVPVGLGDDDQCIEDDFTAWRELVWPELDQLLRDEDDSTSVSTPYTAAVLEYRVVFHDPVDESLEKKSWANANGHAVYDAQHPCRANVAVRKELHTPESDRSCTHLEFDISGTGLSYETGDHVGVYCENLAETVEEALNLLGLSPETYFSIHTDKEDGTPLSGSSLPVPFPPCTLRTALTQYADLLNSPKKSALLALAAHASNPAEADRLRHLASPAGKDEYAQWMVASQRSLLEVMAEFPSAKPPLGVFFAAVAPRLQPRYYSISSSPRMAPSRIHVTCALVYEKTPAGRIHKGVCSTWMKNAVPFEKSDDCSWAPIFVRQSNFKLPADSKVPIIMIGPGTGLAPFRGFLQERLALKESGADLGPSILFFGCRNRRMDYIYEEELSNFVETGALSELVVAFSREGLTKEYVQHKMMQKAADIWNMISQGAYVYVCGDAKGMARDVHRTLHTIAQEQGSLDSSKAESMVKNLQMSGRYLRDVW</sequence>
<dbReference type="STRING" id="63057.A0A2P5B0G9"/>
<dbReference type="InterPro" id="IPR039261">
    <property type="entry name" value="FNR_nucleotide-bd"/>
</dbReference>
<feature type="binding site" evidence="10">
    <location>
        <position position="653"/>
    </location>
    <ligand>
        <name>NADP(+)</name>
        <dbReference type="ChEBI" id="CHEBI:58349"/>
    </ligand>
</feature>
<feature type="binding site" evidence="10">
    <location>
        <begin position="144"/>
        <end position="147"/>
    </location>
    <ligand>
        <name>FMN</name>
        <dbReference type="ChEBI" id="CHEBI:58210"/>
    </ligand>
</feature>
<feature type="binding site" evidence="10">
    <location>
        <begin position="503"/>
        <end position="506"/>
    </location>
    <ligand>
        <name>FAD</name>
        <dbReference type="ChEBI" id="CHEBI:57692"/>
    </ligand>
</feature>
<comment type="subcellular location">
    <subcellularLocation>
        <location evidence="10">Endoplasmic reticulum membrane</location>
        <topology evidence="10">Single-pass membrane protein</topology>
        <orientation evidence="10">Cytoplasmic side</orientation>
    </subcellularLocation>
</comment>
<evidence type="ECO:0000256" key="5">
    <source>
        <dbReference type="ARBA" id="ARBA00022827"/>
    </source>
</evidence>
<feature type="binding site" evidence="10">
    <location>
        <begin position="182"/>
        <end position="191"/>
    </location>
    <ligand>
        <name>FMN</name>
        <dbReference type="ChEBI" id="CHEBI:58210"/>
    </ligand>
</feature>
<feature type="domain" description="FAD-binding FR-type" evidence="12">
    <location>
        <begin position="289"/>
        <end position="536"/>
    </location>
</feature>
<dbReference type="Gene3D" id="2.40.30.10">
    <property type="entry name" value="Translation factors"/>
    <property type="match status" value="1"/>
</dbReference>
<feature type="binding site" evidence="10">
    <location>
        <position position="217"/>
    </location>
    <ligand>
        <name>FMN</name>
        <dbReference type="ChEBI" id="CHEBI:58210"/>
    </ligand>
</feature>
<feature type="binding site" evidence="10">
    <location>
        <begin position="469"/>
        <end position="472"/>
    </location>
    <ligand>
        <name>FAD</name>
        <dbReference type="ChEBI" id="CHEBI:57692"/>
    </ligand>
</feature>
<gene>
    <name evidence="13" type="ORF">TorRG33x02_336060</name>
</gene>
<dbReference type="InterPro" id="IPR017927">
    <property type="entry name" value="FAD-bd_FR_type"/>
</dbReference>
<evidence type="ECO:0000259" key="12">
    <source>
        <dbReference type="PROSITE" id="PS51384"/>
    </source>
</evidence>